<accession>L8H209</accession>
<evidence type="ECO:0000313" key="3">
    <source>
        <dbReference type="EMBL" id="ELR18798.1"/>
    </source>
</evidence>
<feature type="compositionally biased region" description="Polar residues" evidence="1">
    <location>
        <begin position="318"/>
        <end position="327"/>
    </location>
</feature>
<organism evidence="3 4">
    <name type="scientific">Acanthamoeba castellanii (strain ATCC 30010 / Neff)</name>
    <dbReference type="NCBI Taxonomy" id="1257118"/>
    <lineage>
        <taxon>Eukaryota</taxon>
        <taxon>Amoebozoa</taxon>
        <taxon>Discosea</taxon>
        <taxon>Longamoebia</taxon>
        <taxon>Centramoebida</taxon>
        <taxon>Acanthamoebidae</taxon>
        <taxon>Acanthamoeba</taxon>
    </lineage>
</organism>
<feature type="region of interest" description="Disordered" evidence="1">
    <location>
        <begin position="248"/>
        <end position="377"/>
    </location>
</feature>
<keyword evidence="2" id="KW-0812">Transmembrane</keyword>
<keyword evidence="4" id="KW-1185">Reference proteome</keyword>
<dbReference type="Proteomes" id="UP000011083">
    <property type="component" value="Unassembled WGS sequence"/>
</dbReference>
<dbReference type="KEGG" id="acan:ACA1_150700"/>
<evidence type="ECO:0000256" key="2">
    <source>
        <dbReference type="SAM" id="Phobius"/>
    </source>
</evidence>
<dbReference type="PANTHER" id="PTHR48148">
    <property type="entry name" value="KERATINOCYTE PROLINE-RICH PROTEIN"/>
    <property type="match status" value="1"/>
</dbReference>
<gene>
    <name evidence="3" type="ORF">ACA1_150700</name>
</gene>
<dbReference type="PANTHER" id="PTHR48148:SF2">
    <property type="entry name" value="PA14 DOMAIN-CONTAINING PROTEIN"/>
    <property type="match status" value="1"/>
</dbReference>
<dbReference type="EMBL" id="KB007942">
    <property type="protein sequence ID" value="ELR18798.1"/>
    <property type="molecule type" value="Genomic_DNA"/>
</dbReference>
<dbReference type="AlphaFoldDB" id="L8H209"/>
<feature type="compositionally biased region" description="Low complexity" evidence="1">
    <location>
        <begin position="290"/>
        <end position="303"/>
    </location>
</feature>
<keyword evidence="2" id="KW-0472">Membrane</keyword>
<dbReference type="GeneID" id="14919594"/>
<evidence type="ECO:0000313" key="4">
    <source>
        <dbReference type="Proteomes" id="UP000011083"/>
    </source>
</evidence>
<keyword evidence="2" id="KW-1133">Transmembrane helix</keyword>
<reference evidence="3 4" key="1">
    <citation type="journal article" date="2013" name="Genome Biol.">
        <title>Genome of Acanthamoeba castellanii highlights extensive lateral gene transfer and early evolution of tyrosine kinase signaling.</title>
        <authorList>
            <person name="Clarke M."/>
            <person name="Lohan A.J."/>
            <person name="Liu B."/>
            <person name="Lagkouvardos I."/>
            <person name="Roy S."/>
            <person name="Zafar N."/>
            <person name="Bertelli C."/>
            <person name="Schilde C."/>
            <person name="Kianianmomeni A."/>
            <person name="Burglin T.R."/>
            <person name="Frech C."/>
            <person name="Turcotte B."/>
            <person name="Kopec K.O."/>
            <person name="Synnott J.M."/>
            <person name="Choo C."/>
            <person name="Paponov I."/>
            <person name="Finkler A."/>
            <person name="Soon Heng Tan C."/>
            <person name="Hutchins A.P."/>
            <person name="Weinmeier T."/>
            <person name="Rattei T."/>
            <person name="Chu J.S."/>
            <person name="Gimenez G."/>
            <person name="Irimia M."/>
            <person name="Rigden D.J."/>
            <person name="Fitzpatrick D.A."/>
            <person name="Lorenzo-Morales J."/>
            <person name="Bateman A."/>
            <person name="Chiu C.H."/>
            <person name="Tang P."/>
            <person name="Hegemann P."/>
            <person name="Fromm H."/>
            <person name="Raoult D."/>
            <person name="Greub G."/>
            <person name="Miranda-Saavedra D."/>
            <person name="Chen N."/>
            <person name="Nash P."/>
            <person name="Ginger M.L."/>
            <person name="Horn M."/>
            <person name="Schaap P."/>
            <person name="Caler L."/>
            <person name="Loftus B."/>
        </authorList>
    </citation>
    <scope>NUCLEOTIDE SEQUENCE [LARGE SCALE GENOMIC DNA]</scope>
    <source>
        <strain evidence="3 4">Neff</strain>
    </source>
</reference>
<dbReference type="RefSeq" id="XP_004340854.1">
    <property type="nucleotide sequence ID" value="XM_004340806.1"/>
</dbReference>
<evidence type="ECO:0000256" key="1">
    <source>
        <dbReference type="SAM" id="MobiDB-lite"/>
    </source>
</evidence>
<name>L8H209_ACACF</name>
<sequence length="442" mass="45519">MTTATASLRGHRAPLFSLSLFTFAFESSPPVSVAVAFDPSWVGTTDPEGGAYGVRQALSPDRTASRTLDPALLTSADPQQWALLLASSQGSNYAESAVAYFNGSSSLVEVIRDWTAAGGLFVQAGRDAAVLGQLFFDFDYAQASAASSSPALATSAVAGTPYAAAAAGLPALAASWEVVGVPDQYCLYSTAADDAAQPCSVVRQSYGAGRVIYLAWDFADAAPDGTQDGAAWVDLLHTAVLADAPSAPLAVSSPSPSPSPSPSAVVSEVSPSPSAAGSEVSPSPSPSYVPSPTSSASPSATPSPLSPTPSPSLSSSPTFHHTPSVALTPSPSPSFNSSSAPSPSATPSAGSSHSPSPSPSHHDDDDDDEEEEDDGPPPFVMDMTWILAVIVLAIVVLVLIAVGVKLYERFSRRRGYDEIPAADLQDHYYDEAEEQQYAHGRV</sequence>
<protein>
    <submittedName>
        <fullName evidence="3">Uncharacterized protein</fullName>
    </submittedName>
</protein>
<dbReference type="VEuPathDB" id="AmoebaDB:ACA1_150700"/>
<proteinExistence type="predicted"/>
<feature type="compositionally biased region" description="Low complexity" evidence="1">
    <location>
        <begin position="333"/>
        <end position="355"/>
    </location>
</feature>
<feature type="transmembrane region" description="Helical" evidence="2">
    <location>
        <begin position="383"/>
        <end position="404"/>
    </location>
</feature>
<feature type="compositionally biased region" description="Low complexity" evidence="1">
    <location>
        <begin position="262"/>
        <end position="282"/>
    </location>
</feature>
<feature type="compositionally biased region" description="Acidic residues" evidence="1">
    <location>
        <begin position="364"/>
        <end position="375"/>
    </location>
</feature>